<evidence type="ECO:0000256" key="9">
    <source>
        <dbReference type="ARBA" id="ARBA00023136"/>
    </source>
</evidence>
<feature type="transmembrane region" description="Helical" evidence="10">
    <location>
        <begin position="14"/>
        <end position="36"/>
    </location>
</feature>
<dbReference type="GO" id="GO:0016020">
    <property type="term" value="C:membrane"/>
    <property type="evidence" value="ECO:0007669"/>
    <property type="project" value="UniProtKB-SubCell"/>
</dbReference>
<evidence type="ECO:0000259" key="11">
    <source>
        <dbReference type="Pfam" id="PF00487"/>
    </source>
</evidence>
<gene>
    <name evidence="12" type="ORF">A3C16_02560</name>
</gene>
<dbReference type="InterPro" id="IPR015876">
    <property type="entry name" value="Acyl-CoA_DS"/>
</dbReference>
<accession>A0A1G2KQC6</accession>
<evidence type="ECO:0000256" key="3">
    <source>
        <dbReference type="ARBA" id="ARBA00022692"/>
    </source>
</evidence>
<evidence type="ECO:0000256" key="10">
    <source>
        <dbReference type="SAM" id="Phobius"/>
    </source>
</evidence>
<keyword evidence="6" id="KW-0560">Oxidoreductase</keyword>
<dbReference type="Pfam" id="PF00487">
    <property type="entry name" value="FA_desaturase"/>
    <property type="match status" value="1"/>
</dbReference>
<dbReference type="CDD" id="cd03505">
    <property type="entry name" value="Delta9-FADS-like"/>
    <property type="match status" value="1"/>
</dbReference>
<feature type="transmembrane region" description="Helical" evidence="10">
    <location>
        <begin position="136"/>
        <end position="155"/>
    </location>
</feature>
<evidence type="ECO:0000256" key="5">
    <source>
        <dbReference type="ARBA" id="ARBA00022989"/>
    </source>
</evidence>
<feature type="transmembrane region" description="Helical" evidence="10">
    <location>
        <begin position="161"/>
        <end position="180"/>
    </location>
</feature>
<evidence type="ECO:0000256" key="6">
    <source>
        <dbReference type="ARBA" id="ARBA00023002"/>
    </source>
</evidence>
<dbReference type="GO" id="GO:0016717">
    <property type="term" value="F:oxidoreductase activity, acting on paired donors, with oxidation of a pair of donors resulting in the reduction of molecular oxygen to two molecules of water"/>
    <property type="evidence" value="ECO:0007669"/>
    <property type="project" value="InterPro"/>
</dbReference>
<keyword evidence="5 10" id="KW-1133">Transmembrane helix</keyword>
<evidence type="ECO:0000256" key="8">
    <source>
        <dbReference type="ARBA" id="ARBA00023098"/>
    </source>
</evidence>
<evidence type="ECO:0000313" key="12">
    <source>
        <dbReference type="EMBL" id="OHA01630.1"/>
    </source>
</evidence>
<evidence type="ECO:0000313" key="13">
    <source>
        <dbReference type="Proteomes" id="UP000177811"/>
    </source>
</evidence>
<dbReference type="Proteomes" id="UP000177811">
    <property type="component" value="Unassembled WGS sequence"/>
</dbReference>
<keyword evidence="8" id="KW-0443">Lipid metabolism</keyword>
<keyword evidence="4" id="KW-0276">Fatty acid metabolism</keyword>
<name>A0A1G2KQC6_9BACT</name>
<organism evidence="12 13">
    <name type="scientific">Candidatus Sungbacteria bacterium RIFCSPHIGHO2_02_FULL_51_29</name>
    <dbReference type="NCBI Taxonomy" id="1802273"/>
    <lineage>
        <taxon>Bacteria</taxon>
        <taxon>Candidatus Sungiibacteriota</taxon>
    </lineage>
</organism>
<keyword evidence="3 10" id="KW-0812">Transmembrane</keyword>
<sequence length="258" mass="29858">MPKDGPLFISNFSFWWHIGLPLLFLHLTMTTVSIYIHRAQTHGALTLHPAISHCFRAWQWLTTGMVTKEWVAVHRKHHAHVETALDPHSPKFYGLWHVIFFGAFLYRNAARDEETIRAFAKDIMNDRLEQMLYARYSYAGLLLMLVIDVILFGAVWGAGVWIAQMLCIPVFGAGAINGFGHSIGYRNYATNDASRNILPFGFVMAGEELHNNHHEAQWSAKFSHRPWEYDISWLYIRTLRALRLAHHVKVRRVHDRTA</sequence>
<reference evidence="12 13" key="1">
    <citation type="journal article" date="2016" name="Nat. Commun.">
        <title>Thousands of microbial genomes shed light on interconnected biogeochemical processes in an aquifer system.</title>
        <authorList>
            <person name="Anantharaman K."/>
            <person name="Brown C.T."/>
            <person name="Hug L.A."/>
            <person name="Sharon I."/>
            <person name="Castelle C.J."/>
            <person name="Probst A.J."/>
            <person name="Thomas B.C."/>
            <person name="Singh A."/>
            <person name="Wilkins M.J."/>
            <person name="Karaoz U."/>
            <person name="Brodie E.L."/>
            <person name="Williams K.H."/>
            <person name="Hubbard S.S."/>
            <person name="Banfield J.F."/>
        </authorList>
    </citation>
    <scope>NUCLEOTIDE SEQUENCE [LARGE SCALE GENOMIC DNA]</scope>
</reference>
<feature type="domain" description="Fatty acid desaturase" evidence="11">
    <location>
        <begin position="14"/>
        <end position="214"/>
    </location>
</feature>
<dbReference type="InterPro" id="IPR005804">
    <property type="entry name" value="FA_desaturase_dom"/>
</dbReference>
<keyword evidence="9 10" id="KW-0472">Membrane</keyword>
<evidence type="ECO:0000256" key="7">
    <source>
        <dbReference type="ARBA" id="ARBA00023004"/>
    </source>
</evidence>
<proteinExistence type="inferred from homology"/>
<evidence type="ECO:0000256" key="1">
    <source>
        <dbReference type="ARBA" id="ARBA00004141"/>
    </source>
</evidence>
<comment type="similarity">
    <text evidence="2">Belongs to the fatty acid desaturase type 2 family.</text>
</comment>
<keyword evidence="7" id="KW-0408">Iron</keyword>
<comment type="caution">
    <text evidence="12">The sequence shown here is derived from an EMBL/GenBank/DDBJ whole genome shotgun (WGS) entry which is preliminary data.</text>
</comment>
<evidence type="ECO:0000256" key="4">
    <source>
        <dbReference type="ARBA" id="ARBA00022832"/>
    </source>
</evidence>
<dbReference type="PANTHER" id="PTHR11351:SF33">
    <property type="entry name" value="DELTA-9 FATTY ACID DESATURASE, DESA"/>
    <property type="match status" value="1"/>
</dbReference>
<dbReference type="GO" id="GO:0006631">
    <property type="term" value="P:fatty acid metabolic process"/>
    <property type="evidence" value="ECO:0007669"/>
    <property type="project" value="UniProtKB-KW"/>
</dbReference>
<evidence type="ECO:0000256" key="2">
    <source>
        <dbReference type="ARBA" id="ARBA00008749"/>
    </source>
</evidence>
<comment type="subcellular location">
    <subcellularLocation>
        <location evidence="1">Membrane</location>
        <topology evidence="1">Multi-pass membrane protein</topology>
    </subcellularLocation>
</comment>
<dbReference type="EMBL" id="MHQL01000058">
    <property type="protein sequence ID" value="OHA01630.1"/>
    <property type="molecule type" value="Genomic_DNA"/>
</dbReference>
<dbReference type="PANTHER" id="PTHR11351">
    <property type="entry name" value="ACYL-COA DESATURASE"/>
    <property type="match status" value="1"/>
</dbReference>
<dbReference type="AlphaFoldDB" id="A0A1G2KQC6"/>
<protein>
    <recommendedName>
        <fullName evidence="11">Fatty acid desaturase domain-containing protein</fullName>
    </recommendedName>
</protein>